<sequence length="363" mass="42416">MSTVGMAANKTRPSRTTNESAIYSSQEEQRNANNLERYRQLSAKVERCMQELVERIYEKNPTLNFELLAPPPAHLASSSPNDNKEYFFDFYLVWKNPGKIQVERDASSVCCKIKYLNRSMLRSRAEQDRLLISNIDKKKFSYLNGRGLRDLFFETLHTISPDLVRIDFIEYLIYFDLIIPAGKEKTTCHVTLLPCIHLREENEVLLPFGTLRWYPRSLISSNENNLFNCLQQPLQNVSIRRYMSTTDNADTSAKYTRQDQQAFARMRTIIHELLSSYMLEHIDNMDQIRLPFDDDFDETKKIFFLPHETDRNCNVFPAGQYLLDDLKAKRFFKRVLQTNIKIPTNIPVPVPIPIPIDNNDVKV</sequence>
<dbReference type="EMBL" id="CAJNOI010000028">
    <property type="protein sequence ID" value="CAF0869715.1"/>
    <property type="molecule type" value="Genomic_DNA"/>
</dbReference>
<evidence type="ECO:0000313" key="2">
    <source>
        <dbReference type="EMBL" id="CAF0829657.1"/>
    </source>
</evidence>
<feature type="compositionally biased region" description="Polar residues" evidence="1">
    <location>
        <begin position="14"/>
        <end position="29"/>
    </location>
</feature>
<dbReference type="Proteomes" id="UP000663877">
    <property type="component" value="Unassembled WGS sequence"/>
</dbReference>
<proteinExistence type="predicted"/>
<evidence type="ECO:0000313" key="4">
    <source>
        <dbReference type="EMBL" id="CAF1015118.1"/>
    </source>
</evidence>
<dbReference type="Proteomes" id="UP000663832">
    <property type="component" value="Unassembled WGS sequence"/>
</dbReference>
<feature type="region of interest" description="Disordered" evidence="1">
    <location>
        <begin position="1"/>
        <end position="29"/>
    </location>
</feature>
<dbReference type="EMBL" id="CAJNOM010000023">
    <property type="protein sequence ID" value="CAF0829657.1"/>
    <property type="molecule type" value="Genomic_DNA"/>
</dbReference>
<gene>
    <name evidence="3" type="ORF">BJG266_LOCUS8829</name>
    <name evidence="4" type="ORF">QVE165_LOCUS15683</name>
    <name evidence="2" type="ORF">QVE165_LOCUS5710</name>
</gene>
<accession>A0A813XT35</accession>
<dbReference type="OrthoDB" id="10015021at2759"/>
<evidence type="ECO:0000313" key="6">
    <source>
        <dbReference type="Proteomes" id="UP000663877"/>
    </source>
</evidence>
<name>A0A813XT35_9BILA</name>
<dbReference type="AlphaFoldDB" id="A0A813XT35"/>
<dbReference type="EMBL" id="CAJNOM010000086">
    <property type="protein sequence ID" value="CAF1015118.1"/>
    <property type="molecule type" value="Genomic_DNA"/>
</dbReference>
<evidence type="ECO:0000256" key="1">
    <source>
        <dbReference type="SAM" id="MobiDB-lite"/>
    </source>
</evidence>
<reference evidence="3" key="1">
    <citation type="submission" date="2021-02" db="EMBL/GenBank/DDBJ databases">
        <authorList>
            <person name="Nowell W R."/>
        </authorList>
    </citation>
    <scope>NUCLEOTIDE SEQUENCE</scope>
</reference>
<evidence type="ECO:0000313" key="3">
    <source>
        <dbReference type="EMBL" id="CAF0869715.1"/>
    </source>
</evidence>
<protein>
    <submittedName>
        <fullName evidence="3">Uncharacterized protein</fullName>
    </submittedName>
</protein>
<evidence type="ECO:0000313" key="5">
    <source>
        <dbReference type="Proteomes" id="UP000663832"/>
    </source>
</evidence>
<comment type="caution">
    <text evidence="3">The sequence shown here is derived from an EMBL/GenBank/DDBJ whole genome shotgun (WGS) entry which is preliminary data.</text>
</comment>
<keyword evidence="5" id="KW-1185">Reference proteome</keyword>
<organism evidence="3 6">
    <name type="scientific">Adineta steineri</name>
    <dbReference type="NCBI Taxonomy" id="433720"/>
    <lineage>
        <taxon>Eukaryota</taxon>
        <taxon>Metazoa</taxon>
        <taxon>Spiralia</taxon>
        <taxon>Gnathifera</taxon>
        <taxon>Rotifera</taxon>
        <taxon>Eurotatoria</taxon>
        <taxon>Bdelloidea</taxon>
        <taxon>Adinetida</taxon>
        <taxon>Adinetidae</taxon>
        <taxon>Adineta</taxon>
    </lineage>
</organism>